<evidence type="ECO:0000313" key="5">
    <source>
        <dbReference type="EMBL" id="ABC44988.1"/>
    </source>
</evidence>
<accession>Q2S4H5</accession>
<dbReference type="GO" id="GO:0009691">
    <property type="term" value="P:cytokinin biosynthetic process"/>
    <property type="evidence" value="ECO:0007669"/>
    <property type="project" value="InterPro"/>
</dbReference>
<dbReference type="SUPFAM" id="SSF102405">
    <property type="entry name" value="MCP/YpsA-like"/>
    <property type="match status" value="1"/>
</dbReference>
<comment type="catalytic activity">
    <reaction evidence="1">
        <text>AMP + H2O = D-ribose 5-phosphate + adenine</text>
        <dbReference type="Rhea" id="RHEA:20129"/>
        <dbReference type="ChEBI" id="CHEBI:15377"/>
        <dbReference type="ChEBI" id="CHEBI:16708"/>
        <dbReference type="ChEBI" id="CHEBI:78346"/>
        <dbReference type="ChEBI" id="CHEBI:456215"/>
        <dbReference type="EC" id="3.2.2.4"/>
    </reaction>
</comment>
<dbReference type="GO" id="GO:0005829">
    <property type="term" value="C:cytosol"/>
    <property type="evidence" value="ECO:0007669"/>
    <property type="project" value="TreeGrafter"/>
</dbReference>
<dbReference type="OrthoDB" id="9801098at2"/>
<evidence type="ECO:0000256" key="4">
    <source>
        <dbReference type="ARBA" id="ARBA00031983"/>
    </source>
</evidence>
<evidence type="ECO:0000313" key="6">
    <source>
        <dbReference type="Proteomes" id="UP000008674"/>
    </source>
</evidence>
<dbReference type="NCBIfam" id="TIGR00730">
    <property type="entry name" value="Rossman fold protein, TIGR00730 family"/>
    <property type="match status" value="1"/>
</dbReference>
<dbReference type="STRING" id="309807.SRU_0769"/>
<comment type="similarity">
    <text evidence="2">Belongs to the LOG family.</text>
</comment>
<keyword evidence="6" id="KW-1185">Reference proteome</keyword>
<dbReference type="GO" id="GO:0008714">
    <property type="term" value="F:AMP nucleosidase activity"/>
    <property type="evidence" value="ECO:0007669"/>
    <property type="project" value="UniProtKB-EC"/>
</dbReference>
<organism evidence="5 6">
    <name type="scientific">Salinibacter ruber (strain DSM 13855 / M31)</name>
    <dbReference type="NCBI Taxonomy" id="309807"/>
    <lineage>
        <taxon>Bacteria</taxon>
        <taxon>Pseudomonadati</taxon>
        <taxon>Rhodothermota</taxon>
        <taxon>Rhodothermia</taxon>
        <taxon>Rhodothermales</taxon>
        <taxon>Salinibacteraceae</taxon>
        <taxon>Salinibacter</taxon>
    </lineage>
</organism>
<protein>
    <recommendedName>
        <fullName evidence="4">AMP nucleosidase</fullName>
        <ecNumber evidence="3">3.2.2.4</ecNumber>
    </recommendedName>
    <alternativeName>
        <fullName evidence="4">AMP nucleosidase</fullName>
    </alternativeName>
</protein>
<name>Q2S4H5_SALRD</name>
<dbReference type="InterPro" id="IPR005269">
    <property type="entry name" value="LOG"/>
</dbReference>
<dbReference type="Pfam" id="PF03641">
    <property type="entry name" value="Lysine_decarbox"/>
    <property type="match status" value="1"/>
</dbReference>
<dbReference type="HOGENOM" id="CLU_058336_4_1_10"/>
<reference evidence="5 6" key="1">
    <citation type="journal article" date="2005" name="Proc. Natl. Acad. Sci. U.S.A.">
        <title>The genome of Salinibacter ruber: convergence and gene exchange among hyperhalophilic bacteria and archaea.</title>
        <authorList>
            <person name="Mongodin E.F."/>
            <person name="Nelson K.E."/>
            <person name="Daugherty S."/>
            <person name="Deboy R.T."/>
            <person name="Wister J."/>
            <person name="Khouri H."/>
            <person name="Weidman J."/>
            <person name="Walsh D.A."/>
            <person name="Papke R.T."/>
            <person name="Sanchez Perez G."/>
            <person name="Sharma A.K."/>
            <person name="Nesbo C.L."/>
            <person name="MacLeod D."/>
            <person name="Bapteste E."/>
            <person name="Doolittle W.F."/>
            <person name="Charlebois R.L."/>
            <person name="Legault B."/>
            <person name="Rodriguez-Valera F."/>
        </authorList>
    </citation>
    <scope>NUCLEOTIDE SEQUENCE [LARGE SCALE GENOMIC DNA]</scope>
    <source>
        <strain evidence="6">DSM 13855 / CECT 5946 / M31</strain>
    </source>
</reference>
<evidence type="ECO:0000256" key="2">
    <source>
        <dbReference type="ARBA" id="ARBA00006763"/>
    </source>
</evidence>
<dbReference type="eggNOG" id="COG1611">
    <property type="taxonomic scope" value="Bacteria"/>
</dbReference>
<dbReference type="EnsemblBacteria" id="ABC44988">
    <property type="protein sequence ID" value="ABC44988"/>
    <property type="gene ID" value="SRU_0769"/>
</dbReference>
<gene>
    <name evidence="5" type="ordered locus">SRU_0769</name>
</gene>
<dbReference type="PANTHER" id="PTHR31223">
    <property type="entry name" value="LOG FAMILY PROTEIN YJL055W"/>
    <property type="match status" value="1"/>
</dbReference>
<dbReference type="InterPro" id="IPR031100">
    <property type="entry name" value="LOG_fam"/>
</dbReference>
<proteinExistence type="inferred from homology"/>
<dbReference type="AlphaFoldDB" id="Q2S4H5"/>
<dbReference type="KEGG" id="sru:SRU_0769"/>
<dbReference type="EMBL" id="CP000159">
    <property type="protein sequence ID" value="ABC44988.1"/>
    <property type="molecule type" value="Genomic_DNA"/>
</dbReference>
<sequence length="324" mass="35612">MRTFWSRLRAGPSTRPLYSSRTPRIRSTPTRRWTSFWACRIGSRTAWGTRRAWTCAGYDSGPLPFPSCASAWEPGLRPPWPTSGGTWTRPDEPCAPSIRLNVAVGPAWFLLQAHHGPAAPPRPEHTSFFPHPPLLPIMSAICVYCSSSNAIAETYPPVAEALGREMGRRGHELIYGGGAVGLMGVLAEATHEAGGTVTGVIPSKLQDREGIAYDADELIVTETMRERKRIMYENADAFAALPGGYGTLEEFMEVLTLRQLGYHDRPIAILNADGFYDTLLSFFDELRDGRFARAAVTDLVEVVSSAEAVLDRIERMTAADGRMA</sequence>
<evidence type="ECO:0000256" key="3">
    <source>
        <dbReference type="ARBA" id="ARBA00011985"/>
    </source>
</evidence>
<dbReference type="Gene3D" id="3.40.50.450">
    <property type="match status" value="1"/>
</dbReference>
<dbReference type="Proteomes" id="UP000008674">
    <property type="component" value="Chromosome"/>
</dbReference>
<dbReference type="PANTHER" id="PTHR31223:SF70">
    <property type="entry name" value="LOG FAMILY PROTEIN YJL055W"/>
    <property type="match status" value="1"/>
</dbReference>
<evidence type="ECO:0000256" key="1">
    <source>
        <dbReference type="ARBA" id="ARBA00000274"/>
    </source>
</evidence>
<dbReference type="EC" id="3.2.2.4" evidence="3"/>